<protein>
    <recommendedName>
        <fullName evidence="3">EamA domain-containing protein</fullName>
    </recommendedName>
</protein>
<comment type="similarity">
    <text evidence="1">Belongs to the EamA transporter family.</text>
</comment>
<keyword evidence="5" id="KW-1185">Reference proteome</keyword>
<feature type="transmembrane region" description="Helical" evidence="2">
    <location>
        <begin position="232"/>
        <end position="254"/>
    </location>
</feature>
<dbReference type="AlphaFoldDB" id="A0A4Y3WP42"/>
<feature type="transmembrane region" description="Helical" evidence="2">
    <location>
        <begin position="205"/>
        <end position="226"/>
    </location>
</feature>
<accession>A0A4Y3WP42</accession>
<feature type="domain" description="EamA" evidence="3">
    <location>
        <begin position="146"/>
        <end position="277"/>
    </location>
</feature>
<dbReference type="SUPFAM" id="SSF103481">
    <property type="entry name" value="Multidrug resistance efflux transporter EmrE"/>
    <property type="match status" value="2"/>
</dbReference>
<feature type="transmembrane region" description="Helical" evidence="2">
    <location>
        <begin position="90"/>
        <end position="111"/>
    </location>
</feature>
<name>A0A4Y3WP42_9PSEU</name>
<dbReference type="Proteomes" id="UP000320338">
    <property type="component" value="Unassembled WGS sequence"/>
</dbReference>
<feature type="transmembrane region" description="Helical" evidence="2">
    <location>
        <begin position="6"/>
        <end position="27"/>
    </location>
</feature>
<dbReference type="InterPro" id="IPR037185">
    <property type="entry name" value="EmrE-like"/>
</dbReference>
<keyword evidence="2" id="KW-0812">Transmembrane</keyword>
<dbReference type="EMBL" id="BJNG01000020">
    <property type="protein sequence ID" value="GEC20564.1"/>
    <property type="molecule type" value="Genomic_DNA"/>
</dbReference>
<reference evidence="4 5" key="1">
    <citation type="submission" date="2019-06" db="EMBL/GenBank/DDBJ databases">
        <title>Whole genome shotgun sequence of Pseudonocardia hydrocarbonoxydans NBRC 14498.</title>
        <authorList>
            <person name="Hosoyama A."/>
            <person name="Uohara A."/>
            <person name="Ohji S."/>
            <person name="Ichikawa N."/>
        </authorList>
    </citation>
    <scope>NUCLEOTIDE SEQUENCE [LARGE SCALE GENOMIC DNA]</scope>
    <source>
        <strain evidence="4 5">NBRC 14498</strain>
    </source>
</reference>
<evidence type="ECO:0000313" key="4">
    <source>
        <dbReference type="EMBL" id="GEC20564.1"/>
    </source>
</evidence>
<dbReference type="Pfam" id="PF00892">
    <property type="entry name" value="EamA"/>
    <property type="match status" value="1"/>
</dbReference>
<evidence type="ECO:0000256" key="2">
    <source>
        <dbReference type="SAM" id="Phobius"/>
    </source>
</evidence>
<feature type="transmembrane region" description="Helical" evidence="2">
    <location>
        <begin position="143"/>
        <end position="165"/>
    </location>
</feature>
<feature type="transmembrane region" description="Helical" evidence="2">
    <location>
        <begin position="62"/>
        <end position="83"/>
    </location>
</feature>
<dbReference type="GO" id="GO:0016020">
    <property type="term" value="C:membrane"/>
    <property type="evidence" value="ECO:0007669"/>
    <property type="project" value="InterPro"/>
</dbReference>
<dbReference type="InterPro" id="IPR000620">
    <property type="entry name" value="EamA_dom"/>
</dbReference>
<keyword evidence="2" id="KW-1133">Transmembrane helix</keyword>
<feature type="transmembrane region" description="Helical" evidence="2">
    <location>
        <begin position="117"/>
        <end position="136"/>
    </location>
</feature>
<evidence type="ECO:0000313" key="5">
    <source>
        <dbReference type="Proteomes" id="UP000320338"/>
    </source>
</evidence>
<proteinExistence type="inferred from homology"/>
<keyword evidence="2" id="KW-0472">Membrane</keyword>
<comment type="caution">
    <text evidence="4">The sequence shown here is derived from an EMBL/GenBank/DDBJ whole genome shotgun (WGS) entry which is preliminary data.</text>
</comment>
<organism evidence="4 5">
    <name type="scientific">Pseudonocardia hydrocarbonoxydans</name>
    <dbReference type="NCBI Taxonomy" id="76726"/>
    <lineage>
        <taxon>Bacteria</taxon>
        <taxon>Bacillati</taxon>
        <taxon>Actinomycetota</taxon>
        <taxon>Actinomycetes</taxon>
        <taxon>Pseudonocardiales</taxon>
        <taxon>Pseudonocardiaceae</taxon>
        <taxon>Pseudonocardia</taxon>
    </lineage>
</organism>
<evidence type="ECO:0000256" key="1">
    <source>
        <dbReference type="ARBA" id="ARBA00007362"/>
    </source>
</evidence>
<gene>
    <name evidence="4" type="ORF">PHY01_28470</name>
</gene>
<sequence>MYFRGMSVAFALPAAVTYGIADFAGGLATRRAGVLGVTAGAQLVGLVALVPAVLLVPGAPTGAALGTGALAGIAGASGLLLYFRGLAVGPMGVVAPLSAVVGAGLPLLVGLAGGERLGAATVAGLATALVAIVLATAGTRDAVAVRGVLLGLGAGVGFGLFFVGLDATPPGSGLWPLLAGRAVSVALLGALVVGLGAGTGGTRGAWGLVVLSGLFDSAANVLFLLATRTGDLGVSAVLVSLYPVVVVLLARIVLHERLTRAQLASAGLALTASALLSLGAP</sequence>
<evidence type="ECO:0000259" key="3">
    <source>
        <dbReference type="Pfam" id="PF00892"/>
    </source>
</evidence>
<feature type="transmembrane region" description="Helical" evidence="2">
    <location>
        <begin position="34"/>
        <end position="56"/>
    </location>
</feature>
<feature type="transmembrane region" description="Helical" evidence="2">
    <location>
        <begin position="177"/>
        <end position="198"/>
    </location>
</feature>